<reference evidence="3 4" key="1">
    <citation type="submission" date="2020-05" db="EMBL/GenBank/DDBJ databases">
        <title>Whole genome shotgun sequence of Streptomyces microflavus NBRC 13062.</title>
        <authorList>
            <person name="Komaki H."/>
            <person name="Tamura T."/>
        </authorList>
    </citation>
    <scope>NUCLEOTIDE SEQUENCE [LARGE SCALE GENOMIC DNA]</scope>
    <source>
        <strain evidence="3 4">NBRC 13062</strain>
    </source>
</reference>
<feature type="region of interest" description="Disordered" evidence="1">
    <location>
        <begin position="274"/>
        <end position="502"/>
    </location>
</feature>
<evidence type="ECO:0000256" key="2">
    <source>
        <dbReference type="SAM" id="Phobius"/>
    </source>
</evidence>
<accession>A0A7J0CI45</accession>
<keyword evidence="2" id="KW-0812">Transmembrane</keyword>
<evidence type="ECO:0000256" key="1">
    <source>
        <dbReference type="SAM" id="MobiDB-lite"/>
    </source>
</evidence>
<dbReference type="RefSeq" id="WP_191868260.1">
    <property type="nucleotide sequence ID" value="NZ_CP109211.1"/>
</dbReference>
<evidence type="ECO:0000313" key="3">
    <source>
        <dbReference type="EMBL" id="GFN02171.1"/>
    </source>
</evidence>
<evidence type="ECO:0000313" key="4">
    <source>
        <dbReference type="Proteomes" id="UP000498740"/>
    </source>
</evidence>
<keyword evidence="2" id="KW-0472">Membrane</keyword>
<dbReference type="AlphaFoldDB" id="A0A7J0CI45"/>
<feature type="compositionally biased region" description="Polar residues" evidence="1">
    <location>
        <begin position="348"/>
        <end position="357"/>
    </location>
</feature>
<feature type="transmembrane region" description="Helical" evidence="2">
    <location>
        <begin position="115"/>
        <end position="133"/>
    </location>
</feature>
<proteinExistence type="predicted"/>
<name>A0A7J0CI45_STRMI</name>
<organism evidence="3 4">
    <name type="scientific">Streptomyces microflavus</name>
    <name type="common">Streptomyces lipmanii</name>
    <dbReference type="NCBI Taxonomy" id="1919"/>
    <lineage>
        <taxon>Bacteria</taxon>
        <taxon>Bacillati</taxon>
        <taxon>Actinomycetota</taxon>
        <taxon>Actinomycetes</taxon>
        <taxon>Kitasatosporales</taxon>
        <taxon>Streptomycetaceae</taxon>
        <taxon>Streptomyces</taxon>
    </lineage>
</organism>
<keyword evidence="2" id="KW-1133">Transmembrane helix</keyword>
<dbReference type="Proteomes" id="UP000498740">
    <property type="component" value="Unassembled WGS sequence"/>
</dbReference>
<dbReference type="EMBL" id="BLWD01000001">
    <property type="protein sequence ID" value="GFN02171.1"/>
    <property type="molecule type" value="Genomic_DNA"/>
</dbReference>
<feature type="transmembrane region" description="Helical" evidence="2">
    <location>
        <begin position="86"/>
        <end position="103"/>
    </location>
</feature>
<feature type="transmembrane region" description="Helical" evidence="2">
    <location>
        <begin position="16"/>
        <end position="37"/>
    </location>
</feature>
<feature type="transmembrane region" description="Helical" evidence="2">
    <location>
        <begin position="145"/>
        <end position="163"/>
    </location>
</feature>
<sequence length="570" mass="59952">MTHHSAMPLGVAPEHVVIAIGIPAAALALVAVGWLLGRRRSRPTRQRDSLAVTVSSIAAAGCTAYSGETSWAFATDYLGMNGVARAALFGVAELGLLALALIARQQLLNEGTPGLPGTLVWVVTGVMVVPAYAESGLVGGSVRAVFGPILAAVLWHFVMGIELRSRKPGAASQSMLATLGREVRERLLSRLGISARDRNAAQITRDRATSRAVELAARLAEYSPQQRQRWRGRRLARQLSKALGRAAVGTDSRQRDELLARLAARRHALTLVTTPLPSPWTSDREDTNAVAPRPEDALALSVRARRSPVPAHSYGDRGPETAGPVHCGGDRATGTEDSPPGTVDGVHKSQSPGSEPASSRGPRSPAAGTRATRSQERAQEALVPDEGRVAGTDTAVTGKPSETAEVGAIRESGPEHVGGKGPRSAESGTEPAQDRGPTTPDTGTEPAQDRGPTTPDTGTEPAQDRGPTTPDTGTEPAQDRGPTTPDTGTEPAQDRGPRQVEMSIEDLVERVRPHVPALLARDRNAAVTRVQVREILRAQELPGVGNKRMGRVLKQLRDAAEESTAGSAAA</sequence>
<protein>
    <submittedName>
        <fullName evidence="3">Membrane protein</fullName>
    </submittedName>
</protein>
<comment type="caution">
    <text evidence="3">The sequence shown here is derived from an EMBL/GenBank/DDBJ whole genome shotgun (WGS) entry which is preliminary data.</text>
</comment>
<gene>
    <name evidence="3" type="ORF">Smic_07270</name>
</gene>